<dbReference type="Ensembl" id="ENSCINT00000032130.1">
    <property type="protein sequence ID" value="ENSCINP00000030721.1"/>
    <property type="gene ID" value="ENSCING00000024682.1"/>
</dbReference>
<reference evidence="2" key="1">
    <citation type="journal article" date="2002" name="Science">
        <title>The draft genome of Ciona intestinalis: insights into chordate and vertebrate origins.</title>
        <authorList>
            <person name="Dehal P."/>
            <person name="Satou Y."/>
            <person name="Campbell R.K."/>
            <person name="Chapman J."/>
            <person name="Degnan B."/>
            <person name="De Tomaso A."/>
            <person name="Davidson B."/>
            <person name="Di Gregorio A."/>
            <person name="Gelpke M."/>
            <person name="Goodstein D.M."/>
            <person name="Harafuji N."/>
            <person name="Hastings K.E."/>
            <person name="Ho I."/>
            <person name="Hotta K."/>
            <person name="Huang W."/>
            <person name="Kawashima T."/>
            <person name="Lemaire P."/>
            <person name="Martinez D."/>
            <person name="Meinertzhagen I.A."/>
            <person name="Necula S."/>
            <person name="Nonaka M."/>
            <person name="Putnam N."/>
            <person name="Rash S."/>
            <person name="Saiga H."/>
            <person name="Satake M."/>
            <person name="Terry A."/>
            <person name="Yamada L."/>
            <person name="Wang H.G."/>
            <person name="Awazu S."/>
            <person name="Azumi K."/>
            <person name="Boore J."/>
            <person name="Branno M."/>
            <person name="Chin-Bow S."/>
            <person name="DeSantis R."/>
            <person name="Doyle S."/>
            <person name="Francino P."/>
            <person name="Keys D.N."/>
            <person name="Haga S."/>
            <person name="Hayashi H."/>
            <person name="Hino K."/>
            <person name="Imai K.S."/>
            <person name="Inaba K."/>
            <person name="Kano S."/>
            <person name="Kobayashi K."/>
            <person name="Kobayashi M."/>
            <person name="Lee B.I."/>
            <person name="Makabe K.W."/>
            <person name="Manohar C."/>
            <person name="Matassi G."/>
            <person name="Medina M."/>
            <person name="Mochizuki Y."/>
            <person name="Mount S."/>
            <person name="Morishita T."/>
            <person name="Miura S."/>
            <person name="Nakayama A."/>
            <person name="Nishizaka S."/>
            <person name="Nomoto H."/>
            <person name="Ohta F."/>
            <person name="Oishi K."/>
            <person name="Rigoutsos I."/>
            <person name="Sano M."/>
            <person name="Sasaki A."/>
            <person name="Sasakura Y."/>
            <person name="Shoguchi E."/>
            <person name="Shin-i T."/>
            <person name="Spagnuolo A."/>
            <person name="Stainier D."/>
            <person name="Suzuki M.M."/>
            <person name="Tassy O."/>
            <person name="Takatori N."/>
            <person name="Tokuoka M."/>
            <person name="Yagi K."/>
            <person name="Yoshizaki F."/>
            <person name="Wada S."/>
            <person name="Zhang C."/>
            <person name="Hyatt P.D."/>
            <person name="Larimer F."/>
            <person name="Detter C."/>
            <person name="Doggett N."/>
            <person name="Glavina T."/>
            <person name="Hawkins T."/>
            <person name="Richardson P."/>
            <person name="Lucas S."/>
            <person name="Kohara Y."/>
            <person name="Levine M."/>
            <person name="Satoh N."/>
            <person name="Rokhsar D.S."/>
        </authorList>
    </citation>
    <scope>NUCLEOTIDE SEQUENCE [LARGE SCALE GENOMIC DNA]</scope>
</reference>
<dbReference type="Proteomes" id="UP000008144">
    <property type="component" value="Chromosome 6"/>
</dbReference>
<dbReference type="InParanoid" id="H2XM39"/>
<dbReference type="AlphaFoldDB" id="H2XM39"/>
<reference evidence="1" key="2">
    <citation type="journal article" date="2008" name="Genome Biol.">
        <title>Improved genome assembly and evidence-based global gene model set for the chordate Ciona intestinalis: new insight into intron and operon populations.</title>
        <authorList>
            <person name="Satou Y."/>
            <person name="Mineta K."/>
            <person name="Ogasawara M."/>
            <person name="Sasakura Y."/>
            <person name="Shoguchi E."/>
            <person name="Ueno K."/>
            <person name="Yamada L."/>
            <person name="Matsumoto J."/>
            <person name="Wasserscheid J."/>
            <person name="Dewar K."/>
            <person name="Wiley G.B."/>
            <person name="Macmil S.L."/>
            <person name="Roe B.A."/>
            <person name="Zeller R.W."/>
            <person name="Hastings K.E."/>
            <person name="Lemaire P."/>
            <person name="Lindquist E."/>
            <person name="Endo T."/>
            <person name="Hotta K."/>
            <person name="Inaba K."/>
        </authorList>
    </citation>
    <scope>NUCLEOTIDE SEQUENCE [LARGE SCALE GENOMIC DNA]</scope>
    <source>
        <strain evidence="1">wild type</strain>
    </source>
</reference>
<keyword evidence="2" id="KW-1185">Reference proteome</keyword>
<evidence type="ECO:0000313" key="2">
    <source>
        <dbReference type="Proteomes" id="UP000008144"/>
    </source>
</evidence>
<evidence type="ECO:0000313" key="1">
    <source>
        <dbReference type="Ensembl" id="ENSCINP00000030721.1"/>
    </source>
</evidence>
<sequence>MLFFSFLFLKERLGKKKKSKLMG</sequence>
<reference evidence="1" key="4">
    <citation type="submission" date="2025-09" db="UniProtKB">
        <authorList>
            <consortium name="Ensembl"/>
        </authorList>
    </citation>
    <scope>IDENTIFICATION</scope>
</reference>
<reference evidence="1" key="3">
    <citation type="submission" date="2025-08" db="UniProtKB">
        <authorList>
            <consortium name="Ensembl"/>
        </authorList>
    </citation>
    <scope>IDENTIFICATION</scope>
</reference>
<proteinExistence type="predicted"/>
<dbReference type="EMBL" id="EAAA01002273">
    <property type="status" value="NOT_ANNOTATED_CDS"/>
    <property type="molecule type" value="Genomic_DNA"/>
</dbReference>
<organism evidence="1 2">
    <name type="scientific">Ciona intestinalis</name>
    <name type="common">Transparent sea squirt</name>
    <name type="synonym">Ascidia intestinalis</name>
    <dbReference type="NCBI Taxonomy" id="7719"/>
    <lineage>
        <taxon>Eukaryota</taxon>
        <taxon>Metazoa</taxon>
        <taxon>Chordata</taxon>
        <taxon>Tunicata</taxon>
        <taxon>Ascidiacea</taxon>
        <taxon>Phlebobranchia</taxon>
        <taxon>Cionidae</taxon>
        <taxon>Ciona</taxon>
    </lineage>
</organism>
<dbReference type="HOGENOM" id="CLU_3423233_0_0_1"/>
<protein>
    <submittedName>
        <fullName evidence="1">Uncharacterized protein</fullName>
    </submittedName>
</protein>
<accession>H2XM39</accession>
<name>H2XM39_CIOIN</name>